<dbReference type="InterPro" id="IPR007233">
    <property type="entry name" value="TRAPPC"/>
</dbReference>
<dbReference type="EMBL" id="WKFB01000095">
    <property type="protein sequence ID" value="KAF6736181.1"/>
    <property type="molecule type" value="Genomic_DNA"/>
</dbReference>
<comment type="caution">
    <text evidence="3">The sequence shown here is derived from an EMBL/GenBank/DDBJ whole genome shotgun (WGS) entry which is preliminary data.</text>
</comment>
<dbReference type="Pfam" id="PF04099">
    <property type="entry name" value="Sybindin"/>
    <property type="match status" value="1"/>
</dbReference>
<protein>
    <submittedName>
        <fullName evidence="3">Trafficking protein particle complex subunit 4</fullName>
    </submittedName>
</protein>
<proteinExistence type="predicted"/>
<evidence type="ECO:0000313" key="3">
    <source>
        <dbReference type="EMBL" id="KAF6736181.1"/>
    </source>
</evidence>
<dbReference type="GO" id="GO:0030008">
    <property type="term" value="C:TRAPP complex"/>
    <property type="evidence" value="ECO:0007669"/>
    <property type="project" value="InterPro"/>
</dbReference>
<reference evidence="3" key="1">
    <citation type="journal article" name="BMC Genomics">
        <title>Long-read sequencing and de novo genome assembly of marine medaka (Oryzias melastigma).</title>
        <authorList>
            <person name="Liang P."/>
            <person name="Saqib H.S.A."/>
            <person name="Ni X."/>
            <person name="Shen Y."/>
        </authorList>
    </citation>
    <scope>NUCLEOTIDE SEQUENCE</scope>
    <source>
        <strain evidence="3">Bigg-433</strain>
    </source>
</reference>
<accession>A0A834KZA1</accession>
<keyword evidence="1" id="KW-0813">Transport</keyword>
<sequence length="122" mass="13910">MTKRLSYRLDSGTELKWDMRSCPINGVDVMGKNTADGKDILEYLQRLRELSRFYTIRTGSSELQREADVGLHVPLLSPEVGSSGIEMLETDVFKLHCFQTLTGSRRPRLSGAVRVWRPRPEV</sequence>
<gene>
    <name evidence="3" type="ORF">FQA47_020386</name>
</gene>
<keyword evidence="2" id="KW-0931">ER-Golgi transport</keyword>
<organism evidence="3 4">
    <name type="scientific">Oryzias melastigma</name>
    <name type="common">Marine medaka</name>
    <dbReference type="NCBI Taxonomy" id="30732"/>
    <lineage>
        <taxon>Eukaryota</taxon>
        <taxon>Metazoa</taxon>
        <taxon>Chordata</taxon>
        <taxon>Craniata</taxon>
        <taxon>Vertebrata</taxon>
        <taxon>Euteleostomi</taxon>
        <taxon>Actinopterygii</taxon>
        <taxon>Neopterygii</taxon>
        <taxon>Teleostei</taxon>
        <taxon>Neoteleostei</taxon>
        <taxon>Acanthomorphata</taxon>
        <taxon>Ovalentaria</taxon>
        <taxon>Atherinomorphae</taxon>
        <taxon>Beloniformes</taxon>
        <taxon>Adrianichthyidae</taxon>
        <taxon>Oryziinae</taxon>
        <taxon>Oryzias</taxon>
    </lineage>
</organism>
<name>A0A834KZA1_ORYME</name>
<dbReference type="Proteomes" id="UP000646548">
    <property type="component" value="Unassembled WGS sequence"/>
</dbReference>
<evidence type="ECO:0000256" key="2">
    <source>
        <dbReference type="ARBA" id="ARBA00022892"/>
    </source>
</evidence>
<dbReference type="AlphaFoldDB" id="A0A834KZA1"/>
<dbReference type="Gene3D" id="3.30.450.70">
    <property type="match status" value="1"/>
</dbReference>
<evidence type="ECO:0000313" key="4">
    <source>
        <dbReference type="Proteomes" id="UP000646548"/>
    </source>
</evidence>
<evidence type="ECO:0000256" key="1">
    <source>
        <dbReference type="ARBA" id="ARBA00022448"/>
    </source>
</evidence>
<dbReference type="GO" id="GO:0016192">
    <property type="term" value="P:vesicle-mediated transport"/>
    <property type="evidence" value="ECO:0007669"/>
    <property type="project" value="UniProtKB-KW"/>
</dbReference>